<comment type="caution">
    <text evidence="11">Lacks conserved residue(s) required for the propagation of feature annotation.</text>
</comment>
<feature type="transmembrane region" description="Helical" evidence="11">
    <location>
        <begin position="192"/>
        <end position="211"/>
    </location>
</feature>
<evidence type="ECO:0000256" key="8">
    <source>
        <dbReference type="ARBA" id="ARBA00023170"/>
    </source>
</evidence>
<dbReference type="PANTHER" id="PTHR21137">
    <property type="entry name" value="ODORANT RECEPTOR"/>
    <property type="match status" value="1"/>
</dbReference>
<evidence type="ECO:0000256" key="11">
    <source>
        <dbReference type="RuleBase" id="RU351113"/>
    </source>
</evidence>
<evidence type="ECO:0000256" key="10">
    <source>
        <dbReference type="ARBA" id="ARBA00038679"/>
    </source>
</evidence>
<dbReference type="GO" id="GO:0007165">
    <property type="term" value="P:signal transduction"/>
    <property type="evidence" value="ECO:0007669"/>
    <property type="project" value="UniProtKB-KW"/>
</dbReference>
<comment type="similarity">
    <text evidence="11">Belongs to the insect chemoreceptor superfamily. Heteromeric odorant receptor channel (TC 1.A.69) family.</text>
</comment>
<keyword evidence="7 11" id="KW-0472">Membrane</keyword>
<dbReference type="InterPro" id="IPR004117">
    <property type="entry name" value="7tm6_olfct_rcpt"/>
</dbReference>
<evidence type="ECO:0000313" key="13">
    <source>
        <dbReference type="Proteomes" id="UP000091820"/>
    </source>
</evidence>
<keyword evidence="13" id="KW-1185">Reference proteome</keyword>
<dbReference type="PANTHER" id="PTHR21137:SF44">
    <property type="entry name" value="ODORANT RECEPTOR 13A-RELATED"/>
    <property type="match status" value="1"/>
</dbReference>
<dbReference type="AlphaFoldDB" id="A0A1A9W0R5"/>
<evidence type="ECO:0000256" key="4">
    <source>
        <dbReference type="ARBA" id="ARBA00022692"/>
    </source>
</evidence>
<dbReference type="GO" id="GO:0005549">
    <property type="term" value="F:odorant binding"/>
    <property type="evidence" value="ECO:0007669"/>
    <property type="project" value="InterPro"/>
</dbReference>
<keyword evidence="5 11" id="KW-0552">Olfaction</keyword>
<evidence type="ECO:0000256" key="3">
    <source>
        <dbReference type="ARBA" id="ARBA00022606"/>
    </source>
</evidence>
<accession>A0A1A9W0R5</accession>
<comment type="subunit">
    <text evidence="10">Interacts with Orco. Complexes exist early in the endomembrane system in olfactory sensory neurons (OSNs), coupling these complexes to the conserved ciliary trafficking pathway.</text>
</comment>
<feature type="transmembrane region" description="Helical" evidence="11">
    <location>
        <begin position="223"/>
        <end position="247"/>
    </location>
</feature>
<keyword evidence="2" id="KW-1003">Cell membrane</keyword>
<dbReference type="GO" id="GO:0004984">
    <property type="term" value="F:olfactory receptor activity"/>
    <property type="evidence" value="ECO:0007669"/>
    <property type="project" value="InterPro"/>
</dbReference>
<keyword evidence="8 11" id="KW-0675">Receptor</keyword>
<dbReference type="Proteomes" id="UP000091820">
    <property type="component" value="Unassembled WGS sequence"/>
</dbReference>
<feature type="transmembrane region" description="Helical" evidence="11">
    <location>
        <begin position="15"/>
        <end position="32"/>
    </location>
</feature>
<evidence type="ECO:0000313" key="12">
    <source>
        <dbReference type="EnsemblMetazoa" id="GBRI002179-PA"/>
    </source>
</evidence>
<dbReference type="GO" id="GO:0005886">
    <property type="term" value="C:plasma membrane"/>
    <property type="evidence" value="ECO:0007669"/>
    <property type="project" value="UniProtKB-SubCell"/>
</dbReference>
<keyword evidence="4 11" id="KW-0812">Transmembrane</keyword>
<reference evidence="13" key="1">
    <citation type="submission" date="2014-03" db="EMBL/GenBank/DDBJ databases">
        <authorList>
            <person name="Aksoy S."/>
            <person name="Warren W."/>
            <person name="Wilson R.K."/>
        </authorList>
    </citation>
    <scope>NUCLEOTIDE SEQUENCE [LARGE SCALE GENOMIC DNA]</scope>
    <source>
        <strain evidence="13">IAEA</strain>
    </source>
</reference>
<feature type="transmembrane region" description="Helical" evidence="11">
    <location>
        <begin position="44"/>
        <end position="67"/>
    </location>
</feature>
<name>A0A1A9W0R5_9MUSC</name>
<proteinExistence type="inferred from homology"/>
<reference evidence="12" key="2">
    <citation type="submission" date="2020-05" db="UniProtKB">
        <authorList>
            <consortium name="EnsemblMetazoa"/>
        </authorList>
    </citation>
    <scope>IDENTIFICATION</scope>
    <source>
        <strain evidence="12">IAEA</strain>
    </source>
</reference>
<evidence type="ECO:0000256" key="6">
    <source>
        <dbReference type="ARBA" id="ARBA00022989"/>
    </source>
</evidence>
<evidence type="ECO:0000256" key="1">
    <source>
        <dbReference type="ARBA" id="ARBA00004651"/>
    </source>
</evidence>
<evidence type="ECO:0000256" key="2">
    <source>
        <dbReference type="ARBA" id="ARBA00022475"/>
    </source>
</evidence>
<feature type="transmembrane region" description="Helical" evidence="11">
    <location>
        <begin position="139"/>
        <end position="161"/>
    </location>
</feature>
<sequence length="343" mass="39493">MIKHSKSQLVTLKDIYQLPFSLFLMYGIRLYRWSPEERLTLIHGIFFANLILHILVYAVLVPMFYIATPPETLAELLDAAITIMFFLTAVVRFLAIIVGRKGLKKFIDLSKEYYPTTVKEQKIFEVEKTYKESNNVAKMIFGCSLFSSISFLFAPLFKYFLDRSQTDDKLEFGYQVPFAVWYPFEVNNAKRYTFVIVTQIFGCLTCVLGLVDYLNQIFDVMLLFSYFAVSCCLCLTSVNMLVGSYAVDIARQSSLLSVSLFDMYQLCKHGEDMINLVGSTDISEALAEHPWYNGSIHYQRMLIFPMARAQRPAALRASKFFVVSMESFQSVNTSCIRNFFYSP</sequence>
<dbReference type="STRING" id="37001.A0A1A9W0R5"/>
<keyword evidence="6 11" id="KW-1133">Transmembrane helix</keyword>
<feature type="transmembrane region" description="Helical" evidence="11">
    <location>
        <begin position="79"/>
        <end position="99"/>
    </location>
</feature>
<dbReference type="Pfam" id="PF02949">
    <property type="entry name" value="7tm_6"/>
    <property type="match status" value="2"/>
</dbReference>
<protein>
    <recommendedName>
        <fullName evidence="11">Odorant receptor</fullName>
    </recommendedName>
</protein>
<dbReference type="EnsemblMetazoa" id="GBRI002179-RA">
    <property type="protein sequence ID" value="GBRI002179-PA"/>
    <property type="gene ID" value="GBRI002179"/>
</dbReference>
<evidence type="ECO:0000256" key="9">
    <source>
        <dbReference type="ARBA" id="ARBA00023224"/>
    </source>
</evidence>
<evidence type="ECO:0000256" key="7">
    <source>
        <dbReference type="ARBA" id="ARBA00023136"/>
    </source>
</evidence>
<keyword evidence="3 11" id="KW-0716">Sensory transduction</keyword>
<comment type="subcellular location">
    <subcellularLocation>
        <location evidence="1 11">Cell membrane</location>
        <topology evidence="1 11">Multi-pass membrane protein</topology>
    </subcellularLocation>
</comment>
<organism evidence="12 13">
    <name type="scientific">Glossina brevipalpis</name>
    <dbReference type="NCBI Taxonomy" id="37001"/>
    <lineage>
        <taxon>Eukaryota</taxon>
        <taxon>Metazoa</taxon>
        <taxon>Ecdysozoa</taxon>
        <taxon>Arthropoda</taxon>
        <taxon>Hexapoda</taxon>
        <taxon>Insecta</taxon>
        <taxon>Pterygota</taxon>
        <taxon>Neoptera</taxon>
        <taxon>Endopterygota</taxon>
        <taxon>Diptera</taxon>
        <taxon>Brachycera</taxon>
        <taxon>Muscomorpha</taxon>
        <taxon>Hippoboscoidea</taxon>
        <taxon>Glossinidae</taxon>
        <taxon>Glossina</taxon>
    </lineage>
</organism>
<keyword evidence="9 11" id="KW-0807">Transducer</keyword>
<dbReference type="VEuPathDB" id="VectorBase:GBRI002179"/>
<evidence type="ECO:0000256" key="5">
    <source>
        <dbReference type="ARBA" id="ARBA00022725"/>
    </source>
</evidence>